<dbReference type="AlphaFoldDB" id="A0A448WQY4"/>
<feature type="compositionally biased region" description="Polar residues" evidence="1">
    <location>
        <begin position="78"/>
        <end position="92"/>
    </location>
</feature>
<proteinExistence type="predicted"/>
<sequence length="163" mass="18011">MVEEIRYLAADPLTVTEWSEPFEGVEWTEKQQNATSGQTGLHEMELKVTLLCSCCIPRFEDQIEPVETQKSVVNVSGQEGVSWSHPTSTLHSASARRSVAQPPANDSSLARLVQHPHIKSHHRVTSKSDGRRCSRSSRDPWSPPTHHISVDEGPVLAPVLVSS</sequence>
<keyword evidence="3" id="KW-1185">Reference proteome</keyword>
<feature type="compositionally biased region" description="Basic residues" evidence="1">
    <location>
        <begin position="114"/>
        <end position="125"/>
    </location>
</feature>
<feature type="compositionally biased region" description="Basic and acidic residues" evidence="1">
    <location>
        <begin position="126"/>
        <end position="138"/>
    </location>
</feature>
<comment type="caution">
    <text evidence="2">The sequence shown here is derived from an EMBL/GenBank/DDBJ whole genome shotgun (WGS) entry which is preliminary data.</text>
</comment>
<organism evidence="2 3">
    <name type="scientific">Protopolystoma xenopodis</name>
    <dbReference type="NCBI Taxonomy" id="117903"/>
    <lineage>
        <taxon>Eukaryota</taxon>
        <taxon>Metazoa</taxon>
        <taxon>Spiralia</taxon>
        <taxon>Lophotrochozoa</taxon>
        <taxon>Platyhelminthes</taxon>
        <taxon>Monogenea</taxon>
        <taxon>Polyopisthocotylea</taxon>
        <taxon>Polystomatidea</taxon>
        <taxon>Polystomatidae</taxon>
        <taxon>Protopolystoma</taxon>
    </lineage>
</organism>
<dbReference type="Proteomes" id="UP000784294">
    <property type="component" value="Unassembled WGS sequence"/>
</dbReference>
<gene>
    <name evidence="2" type="ORF">PXEA_LOCUS11392</name>
</gene>
<accession>A0A448WQY4</accession>
<evidence type="ECO:0000313" key="3">
    <source>
        <dbReference type="Proteomes" id="UP000784294"/>
    </source>
</evidence>
<protein>
    <submittedName>
        <fullName evidence="2">Uncharacterized protein</fullName>
    </submittedName>
</protein>
<dbReference type="EMBL" id="CAAALY010034965">
    <property type="protein sequence ID" value="VEL17952.1"/>
    <property type="molecule type" value="Genomic_DNA"/>
</dbReference>
<name>A0A448WQY4_9PLAT</name>
<evidence type="ECO:0000256" key="1">
    <source>
        <dbReference type="SAM" id="MobiDB-lite"/>
    </source>
</evidence>
<evidence type="ECO:0000313" key="2">
    <source>
        <dbReference type="EMBL" id="VEL17952.1"/>
    </source>
</evidence>
<feature type="region of interest" description="Disordered" evidence="1">
    <location>
        <begin position="78"/>
        <end position="149"/>
    </location>
</feature>
<reference evidence="2" key="1">
    <citation type="submission" date="2018-11" db="EMBL/GenBank/DDBJ databases">
        <authorList>
            <consortium name="Pathogen Informatics"/>
        </authorList>
    </citation>
    <scope>NUCLEOTIDE SEQUENCE</scope>
</reference>